<dbReference type="EMBL" id="JJMU01000002">
    <property type="protein sequence ID" value="KGE16128.1"/>
    <property type="molecule type" value="Genomic_DNA"/>
</dbReference>
<dbReference type="Gene3D" id="1.10.150.240">
    <property type="entry name" value="Putative phosphatase, domain 2"/>
    <property type="match status" value="1"/>
</dbReference>
<dbReference type="InterPro" id="IPR041492">
    <property type="entry name" value="HAD_2"/>
</dbReference>
<comment type="cofactor">
    <cofactor evidence="1">
        <name>Mg(2+)</name>
        <dbReference type="ChEBI" id="CHEBI:18420"/>
    </cofactor>
</comment>
<comment type="similarity">
    <text evidence="2">Belongs to the HAD-like hydrolase superfamily. CbbY/CbbZ/Gph/YieH family.</text>
</comment>
<dbReference type="InterPro" id="IPR023214">
    <property type="entry name" value="HAD_sf"/>
</dbReference>
<dbReference type="RefSeq" id="WP_052071927.1">
    <property type="nucleotide sequence ID" value="NZ_JJMU01000002.1"/>
</dbReference>
<dbReference type="PANTHER" id="PTHR46193">
    <property type="entry name" value="6-PHOSPHOGLUCONATE PHOSPHATASE"/>
    <property type="match status" value="1"/>
</dbReference>
<dbReference type="CDD" id="cd07505">
    <property type="entry name" value="HAD_BPGM-like"/>
    <property type="match status" value="1"/>
</dbReference>
<evidence type="ECO:0000256" key="5">
    <source>
        <dbReference type="ARBA" id="ARBA00023277"/>
    </source>
</evidence>
<name>A0A0B8T5U5_9SPHI</name>
<reference evidence="7" key="1">
    <citation type="submission" date="2014-04" db="EMBL/GenBank/DDBJ databases">
        <title>Whole-Genome optical mapping and complete genome sequence of Sphingobacterium deserti sp. nov., a new spaces isolated from desert in the west of China.</title>
        <authorList>
            <person name="Teng C."/>
            <person name="Zhou Z."/>
            <person name="Li X."/>
            <person name="Chen M."/>
            <person name="Lin M."/>
            <person name="Wang L."/>
            <person name="Su S."/>
            <person name="Zhang C."/>
            <person name="Zhang W."/>
        </authorList>
    </citation>
    <scope>NUCLEOTIDE SEQUENCE [LARGE SCALE GENOMIC DNA]</scope>
    <source>
        <strain evidence="7">ACCC05744</strain>
    </source>
</reference>
<dbReference type="PATRIC" id="fig|1229276.3.peg.251"/>
<dbReference type="InterPro" id="IPR023198">
    <property type="entry name" value="PGP-like_dom2"/>
</dbReference>
<keyword evidence="3" id="KW-0479">Metal-binding</keyword>
<dbReference type="InterPro" id="IPR036412">
    <property type="entry name" value="HAD-like_sf"/>
</dbReference>
<sequence>MTSDHITNDFSNKAVIFDMDGVICHTNPYHAQAFAVFFDKYKIAYTDKEFEDHMFGKHNSYIMTHFFKRDILGEELTALEFEKEALFREIYKSEVKTIPHYIEFLEDLKDNGFKTAVATSAPRANLELILDVLQIEDKMDSLLASENVSLHKPHPEVYLKSAQNLGVDPRQCVVFEDSFSGVTAGLNAGMQVVGVLSSHPKEDLPPCVAYISDYREIDAATVKDILMRI</sequence>
<dbReference type="PRINTS" id="PR00413">
    <property type="entry name" value="HADHALOGNASE"/>
</dbReference>
<dbReference type="GO" id="GO:0016787">
    <property type="term" value="F:hydrolase activity"/>
    <property type="evidence" value="ECO:0007669"/>
    <property type="project" value="UniProtKB-KW"/>
</dbReference>
<dbReference type="AlphaFoldDB" id="A0A0B8T5U5"/>
<organism evidence="6 7">
    <name type="scientific">Sphingobacterium deserti</name>
    <dbReference type="NCBI Taxonomy" id="1229276"/>
    <lineage>
        <taxon>Bacteria</taxon>
        <taxon>Pseudomonadati</taxon>
        <taxon>Bacteroidota</taxon>
        <taxon>Sphingobacteriia</taxon>
        <taxon>Sphingobacteriales</taxon>
        <taxon>Sphingobacteriaceae</taxon>
        <taxon>Sphingobacterium</taxon>
    </lineage>
</organism>
<evidence type="ECO:0000313" key="7">
    <source>
        <dbReference type="Proteomes" id="UP000031802"/>
    </source>
</evidence>
<evidence type="ECO:0000256" key="2">
    <source>
        <dbReference type="ARBA" id="ARBA00006171"/>
    </source>
</evidence>
<dbReference type="InterPro" id="IPR051600">
    <property type="entry name" value="Beta-PGM-like"/>
</dbReference>
<proteinExistence type="inferred from homology"/>
<dbReference type="InterPro" id="IPR006439">
    <property type="entry name" value="HAD-SF_hydro_IA"/>
</dbReference>
<accession>A0A0B8T5U5</accession>
<dbReference type="GO" id="GO:0046872">
    <property type="term" value="F:metal ion binding"/>
    <property type="evidence" value="ECO:0007669"/>
    <property type="project" value="UniProtKB-KW"/>
</dbReference>
<dbReference type="SFLD" id="SFLDG01129">
    <property type="entry name" value="C1.5:_HAD__Beta-PGM__Phosphata"/>
    <property type="match status" value="1"/>
</dbReference>
<evidence type="ECO:0000313" key="6">
    <source>
        <dbReference type="EMBL" id="KGE16128.1"/>
    </source>
</evidence>
<dbReference type="SFLD" id="SFLDS00003">
    <property type="entry name" value="Haloacid_Dehalogenase"/>
    <property type="match status" value="1"/>
</dbReference>
<dbReference type="NCBIfam" id="TIGR01509">
    <property type="entry name" value="HAD-SF-IA-v3"/>
    <property type="match status" value="1"/>
</dbReference>
<dbReference type="SFLD" id="SFLDG01135">
    <property type="entry name" value="C1.5.6:_HAD__Beta-PGM__Phospha"/>
    <property type="match status" value="1"/>
</dbReference>
<protein>
    <submittedName>
        <fullName evidence="6">HAD family hydrolase</fullName>
    </submittedName>
</protein>
<dbReference type="STRING" id="1229276.DI53_0243"/>
<dbReference type="Proteomes" id="UP000031802">
    <property type="component" value="Unassembled WGS sequence"/>
</dbReference>
<reference evidence="6 7" key="2">
    <citation type="journal article" date="2015" name="PLoS ONE">
        <title>Whole-Genome Optical Mapping and Finished Genome Sequence of Sphingobacterium deserti sp. nov., a New Species Isolated from the Western Desert of China.</title>
        <authorList>
            <person name="Teng C."/>
            <person name="Zhou Z."/>
            <person name="Molnar I."/>
            <person name="Li X."/>
            <person name="Tang R."/>
            <person name="Chen M."/>
            <person name="Wang L."/>
            <person name="Su S."/>
            <person name="Zhang W."/>
            <person name="Lin M."/>
        </authorList>
    </citation>
    <scope>NUCLEOTIDE SEQUENCE [LARGE SCALE GENOMIC DNA]</scope>
    <source>
        <strain evidence="7">ACCC05744</strain>
    </source>
</reference>
<evidence type="ECO:0000256" key="1">
    <source>
        <dbReference type="ARBA" id="ARBA00001946"/>
    </source>
</evidence>
<dbReference type="OrthoDB" id="9797743at2"/>
<dbReference type="PANTHER" id="PTHR46193:SF18">
    <property type="entry name" value="HEXITOL PHOSPHATASE B"/>
    <property type="match status" value="1"/>
</dbReference>
<comment type="caution">
    <text evidence="6">The sequence shown here is derived from an EMBL/GenBank/DDBJ whole genome shotgun (WGS) entry which is preliminary data.</text>
</comment>
<keyword evidence="6" id="KW-0378">Hydrolase</keyword>
<dbReference type="Gene3D" id="3.40.50.1000">
    <property type="entry name" value="HAD superfamily/HAD-like"/>
    <property type="match status" value="1"/>
</dbReference>
<keyword evidence="5" id="KW-0119">Carbohydrate metabolism</keyword>
<keyword evidence="4" id="KW-0460">Magnesium</keyword>
<evidence type="ECO:0000256" key="4">
    <source>
        <dbReference type="ARBA" id="ARBA00022842"/>
    </source>
</evidence>
<dbReference type="Pfam" id="PF13419">
    <property type="entry name" value="HAD_2"/>
    <property type="match status" value="1"/>
</dbReference>
<evidence type="ECO:0000256" key="3">
    <source>
        <dbReference type="ARBA" id="ARBA00022723"/>
    </source>
</evidence>
<dbReference type="eggNOG" id="COG0637">
    <property type="taxonomic scope" value="Bacteria"/>
</dbReference>
<keyword evidence="7" id="KW-1185">Reference proteome</keyword>
<dbReference type="SUPFAM" id="SSF56784">
    <property type="entry name" value="HAD-like"/>
    <property type="match status" value="1"/>
</dbReference>
<gene>
    <name evidence="6" type="ORF">DI53_0243</name>
</gene>